<organism evidence="15 16">
    <name type="scientific">Tessaracoccus defluvii</name>
    <dbReference type="NCBI Taxonomy" id="1285901"/>
    <lineage>
        <taxon>Bacteria</taxon>
        <taxon>Bacillati</taxon>
        <taxon>Actinomycetota</taxon>
        <taxon>Actinomycetes</taxon>
        <taxon>Propionibacteriales</taxon>
        <taxon>Propionibacteriaceae</taxon>
        <taxon>Tessaracoccus</taxon>
    </lineage>
</organism>
<dbReference type="FunFam" id="3.30.565.10:FF:000006">
    <property type="entry name" value="Sensor histidine kinase WalK"/>
    <property type="match status" value="1"/>
</dbReference>
<evidence type="ECO:0000256" key="5">
    <source>
        <dbReference type="ARBA" id="ARBA00022553"/>
    </source>
</evidence>
<dbReference type="Pfam" id="PF02518">
    <property type="entry name" value="HATPase_c"/>
    <property type="match status" value="1"/>
</dbReference>
<evidence type="ECO:0000256" key="10">
    <source>
        <dbReference type="ARBA" id="ARBA00023012"/>
    </source>
</evidence>
<evidence type="ECO:0000256" key="12">
    <source>
        <dbReference type="SAM" id="Phobius"/>
    </source>
</evidence>
<proteinExistence type="predicted"/>
<dbReference type="EMBL" id="CP060789">
    <property type="protein sequence ID" value="QNP55025.1"/>
    <property type="molecule type" value="Genomic_DNA"/>
</dbReference>
<accession>A0A7H0H3A9</accession>
<feature type="transmembrane region" description="Helical" evidence="12">
    <location>
        <begin position="153"/>
        <end position="174"/>
    </location>
</feature>
<dbReference type="Gene3D" id="6.10.340.10">
    <property type="match status" value="1"/>
</dbReference>
<evidence type="ECO:0000256" key="1">
    <source>
        <dbReference type="ARBA" id="ARBA00000085"/>
    </source>
</evidence>
<comment type="cofactor">
    <cofactor evidence="2">
        <name>a divalent metal cation</name>
        <dbReference type="ChEBI" id="CHEBI:60240"/>
    </cofactor>
</comment>
<comment type="subcellular location">
    <subcellularLocation>
        <location evidence="3">Cell membrane</location>
    </subcellularLocation>
</comment>
<feature type="domain" description="Histidine kinase" evidence="13">
    <location>
        <begin position="256"/>
        <end position="469"/>
    </location>
</feature>
<dbReference type="InterPro" id="IPR050428">
    <property type="entry name" value="TCS_sensor_his_kinase"/>
</dbReference>
<evidence type="ECO:0000256" key="2">
    <source>
        <dbReference type="ARBA" id="ARBA00001968"/>
    </source>
</evidence>
<keyword evidence="7 12" id="KW-0812">Transmembrane</keyword>
<dbReference type="KEGG" id="tdf:H9L22_12175"/>
<gene>
    <name evidence="15" type="ORF">H9L22_12175</name>
</gene>
<keyword evidence="11 12" id="KW-0472">Membrane</keyword>
<dbReference type="PRINTS" id="PR00344">
    <property type="entry name" value="BCTRLSENSOR"/>
</dbReference>
<feature type="domain" description="HAMP" evidence="14">
    <location>
        <begin position="180"/>
        <end position="241"/>
    </location>
</feature>
<dbReference type="Gene3D" id="1.10.287.130">
    <property type="match status" value="1"/>
</dbReference>
<dbReference type="RefSeq" id="WP_187720161.1">
    <property type="nucleotide sequence ID" value="NZ_BAABBL010000004.1"/>
</dbReference>
<dbReference type="CDD" id="cd00075">
    <property type="entry name" value="HATPase"/>
    <property type="match status" value="1"/>
</dbReference>
<reference evidence="15 16" key="1">
    <citation type="submission" date="2020-08" db="EMBL/GenBank/DDBJ databases">
        <title>Genome sequence of Tessaracoccus defluvii JCM 17540T.</title>
        <authorList>
            <person name="Hyun D.-W."/>
            <person name="Bae J.-W."/>
        </authorList>
    </citation>
    <scope>NUCLEOTIDE SEQUENCE [LARGE SCALE GENOMIC DNA]</scope>
    <source>
        <strain evidence="15 16">JCM 17540</strain>
    </source>
</reference>
<dbReference type="SUPFAM" id="SSF47384">
    <property type="entry name" value="Homodimeric domain of signal transducing histidine kinase"/>
    <property type="match status" value="1"/>
</dbReference>
<dbReference type="SUPFAM" id="SSF55874">
    <property type="entry name" value="ATPase domain of HSP90 chaperone/DNA topoisomerase II/histidine kinase"/>
    <property type="match status" value="1"/>
</dbReference>
<dbReference type="PROSITE" id="PS50109">
    <property type="entry name" value="HIS_KIN"/>
    <property type="match status" value="1"/>
</dbReference>
<dbReference type="InterPro" id="IPR005467">
    <property type="entry name" value="His_kinase_dom"/>
</dbReference>
<dbReference type="InterPro" id="IPR003661">
    <property type="entry name" value="HisK_dim/P_dom"/>
</dbReference>
<keyword evidence="10" id="KW-0902">Two-component regulatory system</keyword>
<dbReference type="CDD" id="cd00082">
    <property type="entry name" value="HisKA"/>
    <property type="match status" value="1"/>
</dbReference>
<dbReference type="GO" id="GO:0005886">
    <property type="term" value="C:plasma membrane"/>
    <property type="evidence" value="ECO:0007669"/>
    <property type="project" value="UniProtKB-SubCell"/>
</dbReference>
<keyword evidence="8 15" id="KW-0418">Kinase</keyword>
<evidence type="ECO:0000256" key="8">
    <source>
        <dbReference type="ARBA" id="ARBA00022777"/>
    </source>
</evidence>
<evidence type="ECO:0000256" key="3">
    <source>
        <dbReference type="ARBA" id="ARBA00004236"/>
    </source>
</evidence>
<dbReference type="GO" id="GO:0005509">
    <property type="term" value="F:calcium ion binding"/>
    <property type="evidence" value="ECO:0007669"/>
    <property type="project" value="UniProtKB-ARBA"/>
</dbReference>
<comment type="catalytic activity">
    <reaction evidence="1">
        <text>ATP + protein L-histidine = ADP + protein N-phospho-L-histidine.</text>
        <dbReference type="EC" id="2.7.13.3"/>
    </reaction>
</comment>
<dbReference type="GO" id="GO:0000155">
    <property type="term" value="F:phosphorelay sensor kinase activity"/>
    <property type="evidence" value="ECO:0007669"/>
    <property type="project" value="InterPro"/>
</dbReference>
<dbReference type="InterPro" id="IPR003594">
    <property type="entry name" value="HATPase_dom"/>
</dbReference>
<dbReference type="FunFam" id="1.10.287.130:FF:000001">
    <property type="entry name" value="Two-component sensor histidine kinase"/>
    <property type="match status" value="1"/>
</dbReference>
<evidence type="ECO:0000313" key="15">
    <source>
        <dbReference type="EMBL" id="QNP55025.1"/>
    </source>
</evidence>
<dbReference type="AlphaFoldDB" id="A0A7H0H3A9"/>
<evidence type="ECO:0000256" key="11">
    <source>
        <dbReference type="ARBA" id="ARBA00023136"/>
    </source>
</evidence>
<keyword evidence="5" id="KW-0597">Phosphoprotein</keyword>
<protein>
    <recommendedName>
        <fullName evidence="4">histidine kinase</fullName>
        <ecNumber evidence="4">2.7.13.3</ecNumber>
    </recommendedName>
</protein>
<dbReference type="PANTHER" id="PTHR45436:SF5">
    <property type="entry name" value="SENSOR HISTIDINE KINASE TRCS"/>
    <property type="match status" value="1"/>
</dbReference>
<name>A0A7H0H3A9_9ACTN</name>
<dbReference type="SMART" id="SM00304">
    <property type="entry name" value="HAMP"/>
    <property type="match status" value="1"/>
</dbReference>
<keyword evidence="9 12" id="KW-1133">Transmembrane helix</keyword>
<keyword evidence="16" id="KW-1185">Reference proteome</keyword>
<dbReference type="EC" id="2.7.13.3" evidence="4"/>
<evidence type="ECO:0000259" key="13">
    <source>
        <dbReference type="PROSITE" id="PS50109"/>
    </source>
</evidence>
<dbReference type="CDD" id="cd06225">
    <property type="entry name" value="HAMP"/>
    <property type="match status" value="1"/>
</dbReference>
<dbReference type="InterPro" id="IPR003660">
    <property type="entry name" value="HAMP_dom"/>
</dbReference>
<evidence type="ECO:0000259" key="14">
    <source>
        <dbReference type="PROSITE" id="PS50885"/>
    </source>
</evidence>
<keyword evidence="6" id="KW-0808">Transferase</keyword>
<evidence type="ECO:0000256" key="6">
    <source>
        <dbReference type="ARBA" id="ARBA00022679"/>
    </source>
</evidence>
<sequence>MTGNQRGSLAAQLRPRLILTVAVMAVLLGVATVFAARTILYNQLDGELDAAQVRQGRGIVGGDRVPGIETPGMRAGTVITLLRGDGTALKGMVGDGAVMDISDTAALEMVRLVPGEKHSLDLDGLGRYRVEARDTRLGRVAVGLPTNDIDSTLVWLSVFAGSLSLVAIGATSLVTRQVLDTATRPLVELTNTADEVSGLELERGAVEVPRVAVGELPDASEVTRLATSFNRMLGRVEGALGAREASESKLRRFVADASHELRNPLAAIRGYAELAQRRPDTDDAAFAMARIGAESERMAKLVGDLLLLARLDSDVPVTPEPVDVVEVVLNAVSDAQASAPRHRWQLDAPPSEITVMANADQLHQVMVNLLGNARTHTPAGTTVSVAVRAEDETAVIDVVDDGPGIPAEKQALVFERFTRVDDTRPHTSEKSTGLGLAIVRAVVQSFGGQASVESRPGRTCFSVRLPLAAPSGPGATMLGQPERTQ</sequence>
<dbReference type="SMART" id="SM00387">
    <property type="entry name" value="HATPase_c"/>
    <property type="match status" value="1"/>
</dbReference>
<evidence type="ECO:0000313" key="16">
    <source>
        <dbReference type="Proteomes" id="UP000516117"/>
    </source>
</evidence>
<dbReference type="InterPro" id="IPR036097">
    <property type="entry name" value="HisK_dim/P_sf"/>
</dbReference>
<dbReference type="Gene3D" id="3.30.565.10">
    <property type="entry name" value="Histidine kinase-like ATPase, C-terminal domain"/>
    <property type="match status" value="1"/>
</dbReference>
<evidence type="ECO:0000256" key="4">
    <source>
        <dbReference type="ARBA" id="ARBA00012438"/>
    </source>
</evidence>
<dbReference type="InterPro" id="IPR036890">
    <property type="entry name" value="HATPase_C_sf"/>
</dbReference>
<dbReference type="PROSITE" id="PS50885">
    <property type="entry name" value="HAMP"/>
    <property type="match status" value="1"/>
</dbReference>
<evidence type="ECO:0000256" key="9">
    <source>
        <dbReference type="ARBA" id="ARBA00022989"/>
    </source>
</evidence>
<dbReference type="Pfam" id="PF00512">
    <property type="entry name" value="HisKA"/>
    <property type="match status" value="1"/>
</dbReference>
<dbReference type="InterPro" id="IPR004358">
    <property type="entry name" value="Sig_transdc_His_kin-like_C"/>
</dbReference>
<evidence type="ECO:0000256" key="7">
    <source>
        <dbReference type="ARBA" id="ARBA00022692"/>
    </source>
</evidence>
<dbReference type="PANTHER" id="PTHR45436">
    <property type="entry name" value="SENSOR HISTIDINE KINASE YKOH"/>
    <property type="match status" value="1"/>
</dbReference>
<dbReference type="Proteomes" id="UP000516117">
    <property type="component" value="Chromosome"/>
</dbReference>
<dbReference type="SMART" id="SM00388">
    <property type="entry name" value="HisKA"/>
    <property type="match status" value="1"/>
</dbReference>